<dbReference type="Proteomes" id="UP001165269">
    <property type="component" value="Unassembled WGS sequence"/>
</dbReference>
<proteinExistence type="inferred from homology"/>
<sequence>MPVVSAPVVVLPRHQVTTDEVLDMLAQRYPDHPRMPSVRKAITASTVRTRWYSRPPARQFDTRVSVARRLREHFRDSLDLAERAARQALLEAGLDPLDVDGLVVTSTTGYAMPGIDIPLVERLGLPASVRRVPVTQIGCGGGAFALAKAFELVQARPGSTYLVVCSDMFSHYLHPADTGMDGMIFKGLMGDAAGACVVRPHADGPRMELTGSFEYVQPGSYDIVGTTVDGTGLHLYNAPRLLGVIPELASKLARWLELTAPAGADPVPGFVVSHNGGPRIMDAMVQGLGCDPRVMDAARDSLRDLGNVGGVSVLDVLERTYAKPPADEAAGVLFGVGPGVCLYALKCVWHAM</sequence>
<dbReference type="InterPro" id="IPR016039">
    <property type="entry name" value="Thiolase-like"/>
</dbReference>
<feature type="domain" description="Chalcone/stilbene synthase C-terminal" evidence="4">
    <location>
        <begin position="270"/>
        <end position="343"/>
    </location>
</feature>
<name>A0ABS9Y239_9ACTN</name>
<dbReference type="SUPFAM" id="SSF53901">
    <property type="entry name" value="Thiolase-like"/>
    <property type="match status" value="2"/>
</dbReference>
<dbReference type="InterPro" id="IPR011141">
    <property type="entry name" value="Polyketide_synthase_type-III"/>
</dbReference>
<evidence type="ECO:0000256" key="2">
    <source>
        <dbReference type="ARBA" id="ARBA00022679"/>
    </source>
</evidence>
<comment type="similarity">
    <text evidence="1">Belongs to the thiolase-like superfamily. Chalcone/stilbene synthases family.</text>
</comment>
<keyword evidence="6" id="KW-1185">Reference proteome</keyword>
<comment type="caution">
    <text evidence="5">The sequence shown here is derived from an EMBL/GenBank/DDBJ whole genome shotgun (WGS) entry which is preliminary data.</text>
</comment>
<dbReference type="Pfam" id="PF02797">
    <property type="entry name" value="Chal_sti_synt_C"/>
    <property type="match status" value="1"/>
</dbReference>
<dbReference type="PANTHER" id="PTHR11877">
    <property type="entry name" value="HYDROXYMETHYLGLUTARYL-COA SYNTHASE"/>
    <property type="match status" value="1"/>
</dbReference>
<dbReference type="Gene3D" id="3.40.47.10">
    <property type="match status" value="2"/>
</dbReference>
<evidence type="ECO:0000256" key="1">
    <source>
        <dbReference type="ARBA" id="ARBA00005531"/>
    </source>
</evidence>
<evidence type="ECO:0000313" key="5">
    <source>
        <dbReference type="EMBL" id="MCI3271283.1"/>
    </source>
</evidence>
<reference evidence="5" key="1">
    <citation type="submission" date="2022-03" db="EMBL/GenBank/DDBJ databases">
        <title>Streptomyces 7R015 and 7R016 isolated from Barleria lupulina in Thailand.</title>
        <authorList>
            <person name="Kanchanasin P."/>
            <person name="Phongsopitanun W."/>
            <person name="Tanasupawat S."/>
        </authorList>
    </citation>
    <scope>NUCLEOTIDE SEQUENCE</scope>
    <source>
        <strain evidence="5">7R015</strain>
    </source>
</reference>
<evidence type="ECO:0008006" key="7">
    <source>
        <dbReference type="Google" id="ProtNLM"/>
    </source>
</evidence>
<dbReference type="InterPro" id="IPR012328">
    <property type="entry name" value="Chalcone/stilbene_synt_C"/>
</dbReference>
<dbReference type="PANTHER" id="PTHR11877:SF46">
    <property type="entry name" value="TYPE III POLYKETIDE SYNTHASE A"/>
    <property type="match status" value="1"/>
</dbReference>
<keyword evidence="2" id="KW-0808">Transferase</keyword>
<feature type="domain" description="Chalcone/stilbene synthase N-terminal" evidence="3">
    <location>
        <begin position="64"/>
        <end position="198"/>
    </location>
</feature>
<dbReference type="EMBL" id="JALDAY010000002">
    <property type="protein sequence ID" value="MCI3271283.1"/>
    <property type="molecule type" value="Genomic_DNA"/>
</dbReference>
<dbReference type="InterPro" id="IPR001099">
    <property type="entry name" value="Chalcone/stilbene_synt_N"/>
</dbReference>
<dbReference type="Pfam" id="PF00195">
    <property type="entry name" value="Chal_sti_synt_N"/>
    <property type="match status" value="1"/>
</dbReference>
<protein>
    <recommendedName>
        <fullName evidence="7">Type III polyketide synthase</fullName>
    </recommendedName>
</protein>
<organism evidence="5 6">
    <name type="scientific">Streptomyces cylindrosporus</name>
    <dbReference type="NCBI Taxonomy" id="2927583"/>
    <lineage>
        <taxon>Bacteria</taxon>
        <taxon>Bacillati</taxon>
        <taxon>Actinomycetota</taxon>
        <taxon>Actinomycetes</taxon>
        <taxon>Kitasatosporales</taxon>
        <taxon>Streptomycetaceae</taxon>
        <taxon>Streptomyces</taxon>
    </lineage>
</organism>
<evidence type="ECO:0000259" key="3">
    <source>
        <dbReference type="Pfam" id="PF00195"/>
    </source>
</evidence>
<evidence type="ECO:0000259" key="4">
    <source>
        <dbReference type="Pfam" id="PF02797"/>
    </source>
</evidence>
<evidence type="ECO:0000313" key="6">
    <source>
        <dbReference type="Proteomes" id="UP001165269"/>
    </source>
</evidence>
<dbReference type="RefSeq" id="WP_242763492.1">
    <property type="nucleotide sequence ID" value="NZ_JALDAY010000002.1"/>
</dbReference>
<gene>
    <name evidence="5" type="ORF">MQP27_09180</name>
</gene>
<accession>A0ABS9Y239</accession>
<dbReference type="PIRSF" id="PIRSF000451">
    <property type="entry name" value="PKS_III"/>
    <property type="match status" value="1"/>
</dbReference>